<keyword evidence="3 8" id="KW-0479">Metal-binding</keyword>
<comment type="cofactor">
    <cofactor evidence="8">
        <name>Zn(2+)</name>
        <dbReference type="ChEBI" id="CHEBI:29105"/>
    </cofactor>
    <text evidence="8">Binds 2 Zn(2+) ions.</text>
</comment>
<protein>
    <recommendedName>
        <fullName evidence="12">Alkaline phosphatase</fullName>
    </recommendedName>
</protein>
<dbReference type="RefSeq" id="WP_044222228.1">
    <property type="nucleotide sequence ID" value="NZ_JBKAGJ010000036.1"/>
</dbReference>
<dbReference type="PROSITE" id="PS00123">
    <property type="entry name" value="ALKALINE_PHOSPHATASE"/>
    <property type="match status" value="1"/>
</dbReference>
<evidence type="ECO:0000256" key="2">
    <source>
        <dbReference type="ARBA" id="ARBA00022553"/>
    </source>
</evidence>
<evidence type="ECO:0000256" key="3">
    <source>
        <dbReference type="ARBA" id="ARBA00022723"/>
    </source>
</evidence>
<dbReference type="SMART" id="SM00098">
    <property type="entry name" value="alkPPc"/>
    <property type="match status" value="1"/>
</dbReference>
<dbReference type="STRING" id="1524460.IX84_15290"/>
<keyword evidence="4" id="KW-0378">Hydrolase</keyword>
<dbReference type="InterPro" id="IPR017850">
    <property type="entry name" value="Alkaline_phosphatase_core_sf"/>
</dbReference>
<feature type="binding site" evidence="8">
    <location>
        <position position="306"/>
    </location>
    <ligand>
        <name>Zn(2+)</name>
        <dbReference type="ChEBI" id="CHEBI:29105"/>
        <label>2</label>
    </ligand>
</feature>
<proteinExistence type="inferred from homology"/>
<evidence type="ECO:0000256" key="1">
    <source>
        <dbReference type="ARBA" id="ARBA00005984"/>
    </source>
</evidence>
<organism evidence="10 11">
    <name type="scientific">Phaeodactylibacter xiamenensis</name>
    <dbReference type="NCBI Taxonomy" id="1524460"/>
    <lineage>
        <taxon>Bacteria</taxon>
        <taxon>Pseudomonadati</taxon>
        <taxon>Bacteroidota</taxon>
        <taxon>Saprospiria</taxon>
        <taxon>Saprospirales</taxon>
        <taxon>Haliscomenobacteraceae</taxon>
        <taxon>Phaeodactylibacter</taxon>
    </lineage>
</organism>
<evidence type="ECO:0000256" key="9">
    <source>
        <dbReference type="RuleBase" id="RU003946"/>
    </source>
</evidence>
<dbReference type="PANTHER" id="PTHR11596:SF5">
    <property type="entry name" value="ALKALINE PHOSPHATASE"/>
    <property type="match status" value="1"/>
</dbReference>
<name>A0A098S4V9_9BACT</name>
<keyword evidence="2" id="KW-0597">Phosphoprotein</keyword>
<dbReference type="InterPro" id="IPR001952">
    <property type="entry name" value="Alkaline_phosphatase"/>
</dbReference>
<evidence type="ECO:0008006" key="12">
    <source>
        <dbReference type="Google" id="ProtNLM"/>
    </source>
</evidence>
<evidence type="ECO:0000256" key="8">
    <source>
        <dbReference type="PIRSR" id="PIRSR601952-2"/>
    </source>
</evidence>
<evidence type="ECO:0000313" key="11">
    <source>
        <dbReference type="Proteomes" id="UP000029736"/>
    </source>
</evidence>
<dbReference type="InterPro" id="IPR018299">
    <property type="entry name" value="Alkaline_phosphatase_AS"/>
</dbReference>
<dbReference type="PRINTS" id="PR00113">
    <property type="entry name" value="ALKPHPHTASE"/>
</dbReference>
<dbReference type="EMBL" id="JPOS01000037">
    <property type="protein sequence ID" value="KGE87364.1"/>
    <property type="molecule type" value="Genomic_DNA"/>
</dbReference>
<feature type="active site" description="Phosphoserine intermediate" evidence="7">
    <location>
        <position position="85"/>
    </location>
</feature>
<feature type="binding site" evidence="8">
    <location>
        <position position="44"/>
    </location>
    <ligand>
        <name>Mg(2+)</name>
        <dbReference type="ChEBI" id="CHEBI:18420"/>
    </ligand>
</feature>
<dbReference type="Pfam" id="PF00245">
    <property type="entry name" value="Alk_phosphatase"/>
    <property type="match status" value="2"/>
</dbReference>
<evidence type="ECO:0000256" key="5">
    <source>
        <dbReference type="ARBA" id="ARBA00022833"/>
    </source>
</evidence>
<evidence type="ECO:0000256" key="4">
    <source>
        <dbReference type="ARBA" id="ARBA00022801"/>
    </source>
</evidence>
<feature type="binding site" evidence="8">
    <location>
        <position position="258"/>
    </location>
    <ligand>
        <name>Mg(2+)</name>
        <dbReference type="ChEBI" id="CHEBI:18420"/>
    </ligand>
</feature>
<feature type="binding site" evidence="8">
    <location>
        <position position="267"/>
    </location>
    <ligand>
        <name>Zn(2+)</name>
        <dbReference type="ChEBI" id="CHEBI:29105"/>
        <label>2</label>
    </ligand>
</feature>
<dbReference type="SUPFAM" id="SSF53649">
    <property type="entry name" value="Alkaline phosphatase-like"/>
    <property type="match status" value="1"/>
</dbReference>
<accession>A0A098S4V9</accession>
<feature type="binding site" evidence="8">
    <location>
        <position position="305"/>
    </location>
    <ligand>
        <name>Zn(2+)</name>
        <dbReference type="ChEBI" id="CHEBI:29105"/>
        <label>2</label>
    </ligand>
</feature>
<evidence type="ECO:0000313" key="10">
    <source>
        <dbReference type="EMBL" id="KGE87364.1"/>
    </source>
</evidence>
<dbReference type="AlphaFoldDB" id="A0A098S4V9"/>
<sequence length="376" mass="41797">MKFQLHYLLFLLLLPFGCKSPENLNLELLEREPPARNIILLIGDGMGIGQISAGMYSHKKPLNIEQFNIIGLQKTYAADDLITDSAAGATAFATGHKTNKSALGLDASGNVVSNIFEQAKEREYALGLLTTSSIVHATPAGFFAHVPLRSQYEDIAEQLTNKEIDFFMGGGMRYFNNRDTDGRDLISDMRKNGYNIYDAYETELYTITPDFSRGFGYFTAKEDPPKNKDGRKYLPPATRIGTRFLQKRSSRGFIFMVEGAQIDWAGHANDQEYMITEMLDFDEAVGEALAFAKRNKETLVIVTADHETGGYAIQPGSTRDSLIAGWTADNHTASLVPVFAYGPRAELFRGIYENTAIYDKMVQALGWGEETAAEEK</sequence>
<dbReference type="Gene3D" id="3.40.720.10">
    <property type="entry name" value="Alkaline Phosphatase, subunit A"/>
    <property type="match status" value="1"/>
</dbReference>
<dbReference type="GO" id="GO:0046872">
    <property type="term" value="F:metal ion binding"/>
    <property type="evidence" value="ECO:0007669"/>
    <property type="project" value="UniProtKB-KW"/>
</dbReference>
<feature type="binding site" evidence="8">
    <location>
        <position position="136"/>
    </location>
    <ligand>
        <name>Mg(2+)</name>
        <dbReference type="ChEBI" id="CHEBI:18420"/>
    </ligand>
</feature>
<evidence type="ECO:0000256" key="7">
    <source>
        <dbReference type="PIRSR" id="PIRSR601952-1"/>
    </source>
</evidence>
<gene>
    <name evidence="10" type="ORF">IX84_15290</name>
</gene>
<feature type="binding site" evidence="8">
    <location>
        <position position="44"/>
    </location>
    <ligand>
        <name>Zn(2+)</name>
        <dbReference type="ChEBI" id="CHEBI:29105"/>
        <label>2</label>
    </ligand>
</feature>
<evidence type="ECO:0000256" key="6">
    <source>
        <dbReference type="ARBA" id="ARBA00022842"/>
    </source>
</evidence>
<feature type="binding site" evidence="8">
    <location>
        <position position="263"/>
    </location>
    <ligand>
        <name>Zn(2+)</name>
        <dbReference type="ChEBI" id="CHEBI:29105"/>
        <label>2</label>
    </ligand>
</feature>
<keyword evidence="5 8" id="KW-0862">Zinc</keyword>
<reference evidence="10 11" key="1">
    <citation type="journal article" date="2014" name="Int. J. Syst. Evol. Microbiol.">
        <title>Phaeodactylibacter xiamenensis gen. nov., sp. nov., a member of the family Saprospiraceae isolated from the marine alga Phaeodactylum tricornutum.</title>
        <authorList>
            <person name="Chen Z.Jr."/>
            <person name="Lei X."/>
            <person name="Lai Q."/>
            <person name="Li Y."/>
            <person name="Zhang B."/>
            <person name="Zhang J."/>
            <person name="Zhang H."/>
            <person name="Yang L."/>
            <person name="Zheng W."/>
            <person name="Tian Y."/>
            <person name="Yu Z."/>
            <person name="Xu H.Jr."/>
            <person name="Zheng T."/>
        </authorList>
    </citation>
    <scope>NUCLEOTIDE SEQUENCE [LARGE SCALE GENOMIC DNA]</scope>
    <source>
        <strain evidence="10 11">KD52</strain>
    </source>
</reference>
<comment type="cofactor">
    <cofactor evidence="8">
        <name>Mg(2+)</name>
        <dbReference type="ChEBI" id="CHEBI:18420"/>
    </cofactor>
    <text evidence="8">Binds 1 Mg(2+) ion.</text>
</comment>
<comment type="caution">
    <text evidence="10">The sequence shown here is derived from an EMBL/GenBank/DDBJ whole genome shotgun (WGS) entry which is preliminary data.</text>
</comment>
<dbReference type="CDD" id="cd16012">
    <property type="entry name" value="ALP"/>
    <property type="match status" value="1"/>
</dbReference>
<feature type="binding site" evidence="8">
    <location>
        <position position="138"/>
    </location>
    <ligand>
        <name>Mg(2+)</name>
        <dbReference type="ChEBI" id="CHEBI:18420"/>
    </ligand>
</feature>
<comment type="similarity">
    <text evidence="1 9">Belongs to the alkaline phosphatase family.</text>
</comment>
<dbReference type="Proteomes" id="UP000029736">
    <property type="component" value="Unassembled WGS sequence"/>
</dbReference>
<dbReference type="GO" id="GO:0004035">
    <property type="term" value="F:alkaline phosphatase activity"/>
    <property type="evidence" value="ECO:0007669"/>
    <property type="project" value="TreeGrafter"/>
</dbReference>
<keyword evidence="11" id="KW-1185">Reference proteome</keyword>
<keyword evidence="6 8" id="KW-0460">Magnesium</keyword>
<dbReference type="PANTHER" id="PTHR11596">
    <property type="entry name" value="ALKALINE PHOSPHATASE"/>
    <property type="match status" value="1"/>
</dbReference>
<dbReference type="OrthoDB" id="9794455at2"/>